<dbReference type="EMBL" id="CAKXAJ010026053">
    <property type="protein sequence ID" value="CAH2253356.1"/>
    <property type="molecule type" value="Genomic_DNA"/>
</dbReference>
<keyword evidence="2" id="KW-1185">Reference proteome</keyword>
<evidence type="ECO:0000313" key="2">
    <source>
        <dbReference type="Proteomes" id="UP000838756"/>
    </source>
</evidence>
<comment type="caution">
    <text evidence="1">The sequence shown here is derived from an EMBL/GenBank/DDBJ whole genome shotgun (WGS) entry which is preliminary data.</text>
</comment>
<reference evidence="1" key="1">
    <citation type="submission" date="2022-03" db="EMBL/GenBank/DDBJ databases">
        <authorList>
            <person name="Lindestad O."/>
        </authorList>
    </citation>
    <scope>NUCLEOTIDE SEQUENCE</scope>
</reference>
<gene>
    <name evidence="1" type="primary">jg974</name>
    <name evidence="1" type="ORF">PAEG_LOCUS22504</name>
</gene>
<proteinExistence type="predicted"/>
<accession>A0A8S4S9W8</accession>
<dbReference type="Proteomes" id="UP000838756">
    <property type="component" value="Unassembled WGS sequence"/>
</dbReference>
<name>A0A8S4S9W8_9NEOP</name>
<organism evidence="1 2">
    <name type="scientific">Pararge aegeria aegeria</name>
    <dbReference type="NCBI Taxonomy" id="348720"/>
    <lineage>
        <taxon>Eukaryota</taxon>
        <taxon>Metazoa</taxon>
        <taxon>Ecdysozoa</taxon>
        <taxon>Arthropoda</taxon>
        <taxon>Hexapoda</taxon>
        <taxon>Insecta</taxon>
        <taxon>Pterygota</taxon>
        <taxon>Neoptera</taxon>
        <taxon>Endopterygota</taxon>
        <taxon>Lepidoptera</taxon>
        <taxon>Glossata</taxon>
        <taxon>Ditrysia</taxon>
        <taxon>Papilionoidea</taxon>
        <taxon>Nymphalidae</taxon>
        <taxon>Satyrinae</taxon>
        <taxon>Satyrini</taxon>
        <taxon>Parargina</taxon>
        <taxon>Pararge</taxon>
    </lineage>
</organism>
<dbReference type="AlphaFoldDB" id="A0A8S4S9W8"/>
<protein>
    <submittedName>
        <fullName evidence="1">Jg974 protein</fullName>
    </submittedName>
</protein>
<sequence length="87" mass="10215">MALGGAHRSENRWMFGPKVQKWRPAPVNAALVNPNEVDRRAIHWEPLETRGRVPLILEFRFKDKRAGQSVEMMMMIDKDFYYRTDGP</sequence>
<evidence type="ECO:0000313" key="1">
    <source>
        <dbReference type="EMBL" id="CAH2253356.1"/>
    </source>
</evidence>